<feature type="signal peptide" evidence="1">
    <location>
        <begin position="1"/>
        <end position="32"/>
    </location>
</feature>
<reference evidence="2 3" key="1">
    <citation type="submission" date="2024-02" db="EMBL/GenBank/DDBJ databases">
        <title>Seven novel Bacillus-like species.</title>
        <authorList>
            <person name="Liu G."/>
        </authorList>
    </citation>
    <scope>NUCLEOTIDE SEQUENCE [LARGE SCALE GENOMIC DNA]</scope>
    <source>
        <strain evidence="2 3">FJAT-52991</strain>
        <plasmid evidence="2 3">unnamed1</plasmid>
    </source>
</reference>
<dbReference type="RefSeq" id="WP_338754871.1">
    <property type="nucleotide sequence ID" value="NZ_CP147405.1"/>
</dbReference>
<evidence type="ECO:0000313" key="3">
    <source>
        <dbReference type="Proteomes" id="UP001387364"/>
    </source>
</evidence>
<name>A0ABZ2NC27_9BACI</name>
<feature type="chain" id="PRO_5045467599" evidence="1">
    <location>
        <begin position="33"/>
        <end position="87"/>
    </location>
</feature>
<accession>A0ABZ2NC27</accession>
<evidence type="ECO:0000313" key="2">
    <source>
        <dbReference type="EMBL" id="WXB94979.1"/>
    </source>
</evidence>
<organism evidence="2 3">
    <name type="scientific">Bacillus kandeliae</name>
    <dbReference type="NCBI Taxonomy" id="3129297"/>
    <lineage>
        <taxon>Bacteria</taxon>
        <taxon>Bacillati</taxon>
        <taxon>Bacillota</taxon>
        <taxon>Bacilli</taxon>
        <taxon>Bacillales</taxon>
        <taxon>Bacillaceae</taxon>
        <taxon>Bacillus</taxon>
    </lineage>
</organism>
<protein>
    <submittedName>
        <fullName evidence="2">Uncharacterized protein</fullName>
    </submittedName>
</protein>
<keyword evidence="1" id="KW-0732">Signal</keyword>
<evidence type="ECO:0000256" key="1">
    <source>
        <dbReference type="SAM" id="SignalP"/>
    </source>
</evidence>
<geneLocation type="plasmid" evidence="2 3">
    <name>unnamed1</name>
</geneLocation>
<dbReference type="Proteomes" id="UP001387364">
    <property type="component" value="Plasmid unnamed1"/>
</dbReference>
<keyword evidence="2" id="KW-0614">Plasmid</keyword>
<proteinExistence type="predicted"/>
<gene>
    <name evidence="2" type="ORF">WDJ61_18535</name>
</gene>
<sequence length="87" mass="10200">MVNERIRRECLKKPVFLLAFLLAFQISFNVEATTKVEVEPNITGVESEISTINDEKIIFKETKHSAKELVKLRKDVIKTINNYYIHY</sequence>
<dbReference type="EMBL" id="CP147405">
    <property type="protein sequence ID" value="WXB94979.1"/>
    <property type="molecule type" value="Genomic_DNA"/>
</dbReference>
<keyword evidence="3" id="KW-1185">Reference proteome</keyword>